<sequence length="226" mass="24138">MTVQELNINQLPSTSPTALSRVLELTLTNLIGWIPRPLGILLRRLAYRSILARVGRKIYIQMGVEFLGASSVEIGDDVKIMRDARFDMRAPNSLLRLGNKVCIDRGVDVKATVSDCVIEIGDGSYLGPYVCMAGPGHIKIGKECLIASHTSIYANNHREYGLSREGIEIQDNVWIGSGVRILDGVTIGKGSVIGAGAVVTKDIPPFSIAVGVPAKVIKASQGAGTA</sequence>
<keyword evidence="3" id="KW-0012">Acyltransferase</keyword>
<dbReference type="CDD" id="cd04647">
    <property type="entry name" value="LbH_MAT_like"/>
    <property type="match status" value="1"/>
</dbReference>
<accession>A0A8S9T481</accession>
<dbReference type="PANTHER" id="PTHR23416">
    <property type="entry name" value="SIALIC ACID SYNTHASE-RELATED"/>
    <property type="match status" value="1"/>
</dbReference>
<keyword evidence="4" id="KW-1185">Reference proteome</keyword>
<name>A0A8S9T481_9CYAN</name>
<evidence type="ECO:0000256" key="1">
    <source>
        <dbReference type="ARBA" id="ARBA00022679"/>
    </source>
</evidence>
<dbReference type="InterPro" id="IPR001451">
    <property type="entry name" value="Hexapep"/>
</dbReference>
<gene>
    <name evidence="3" type="ORF">DA73_0400012825</name>
</gene>
<dbReference type="OrthoDB" id="9815592at2"/>
<dbReference type="Pfam" id="PF00132">
    <property type="entry name" value="Hexapep"/>
    <property type="match status" value="1"/>
</dbReference>
<dbReference type="InterPro" id="IPR018357">
    <property type="entry name" value="Hexapep_transf_CS"/>
</dbReference>
<evidence type="ECO:0000256" key="2">
    <source>
        <dbReference type="ARBA" id="ARBA00022737"/>
    </source>
</evidence>
<organism evidence="3 4">
    <name type="scientific">Tolypothrix bouteillei VB521301</name>
    <dbReference type="NCBI Taxonomy" id="1479485"/>
    <lineage>
        <taxon>Bacteria</taxon>
        <taxon>Bacillati</taxon>
        <taxon>Cyanobacteriota</taxon>
        <taxon>Cyanophyceae</taxon>
        <taxon>Nostocales</taxon>
        <taxon>Tolypothrichaceae</taxon>
        <taxon>Tolypothrix</taxon>
    </lineage>
</organism>
<protein>
    <submittedName>
        <fullName evidence="3">Acyltransferase</fullName>
    </submittedName>
</protein>
<dbReference type="InterPro" id="IPR051159">
    <property type="entry name" value="Hexapeptide_acetyltransf"/>
</dbReference>
<dbReference type="GO" id="GO:0031470">
    <property type="term" value="C:carboxysome"/>
    <property type="evidence" value="ECO:0007669"/>
    <property type="project" value="UniProtKB-ARBA"/>
</dbReference>
<dbReference type="RefSeq" id="WP_050045735.1">
    <property type="nucleotide sequence ID" value="NZ_JHEG04000001.1"/>
</dbReference>
<dbReference type="PANTHER" id="PTHR23416:SF78">
    <property type="entry name" value="LIPOPOLYSACCHARIDE BIOSYNTHESIS O-ACETYL TRANSFERASE WBBJ-RELATED"/>
    <property type="match status" value="1"/>
</dbReference>
<dbReference type="AlphaFoldDB" id="A0A8S9T481"/>
<dbReference type="PROSITE" id="PS00101">
    <property type="entry name" value="HEXAPEP_TRANSFERASES"/>
    <property type="match status" value="1"/>
</dbReference>
<evidence type="ECO:0000313" key="4">
    <source>
        <dbReference type="Proteomes" id="UP000029738"/>
    </source>
</evidence>
<keyword evidence="2" id="KW-0677">Repeat</keyword>
<dbReference type="Proteomes" id="UP000029738">
    <property type="component" value="Unassembled WGS sequence"/>
</dbReference>
<reference evidence="3" key="2">
    <citation type="submission" date="2019-11" db="EMBL/GenBank/DDBJ databases">
        <title>Improved Assembly of Tolypothrix boutellei genome.</title>
        <authorList>
            <person name="Sarangi A.N."/>
            <person name="Mukherjee M."/>
            <person name="Ghosh S."/>
            <person name="Singh D."/>
            <person name="Das A."/>
            <person name="Kant S."/>
            <person name="Prusty A."/>
            <person name="Tripathy S."/>
        </authorList>
    </citation>
    <scope>NUCLEOTIDE SEQUENCE</scope>
    <source>
        <strain evidence="3">VB521301</strain>
    </source>
</reference>
<proteinExistence type="predicted"/>
<evidence type="ECO:0000313" key="3">
    <source>
        <dbReference type="EMBL" id="KAF3886263.1"/>
    </source>
</evidence>
<dbReference type="GO" id="GO:0016746">
    <property type="term" value="F:acyltransferase activity"/>
    <property type="evidence" value="ECO:0007669"/>
    <property type="project" value="UniProtKB-KW"/>
</dbReference>
<reference evidence="3" key="1">
    <citation type="journal article" date="2015" name="Genome Announc.">
        <title>Draft Genome Sequence of Tolypothrix boutellei Strain VB521301.</title>
        <authorList>
            <person name="Chandrababunaidu M.M."/>
            <person name="Singh D."/>
            <person name="Sen D."/>
            <person name="Bhan S."/>
            <person name="Das S."/>
            <person name="Gupta A."/>
            <person name="Adhikary S.P."/>
            <person name="Tripathy S."/>
        </authorList>
    </citation>
    <scope>NUCLEOTIDE SEQUENCE</scope>
    <source>
        <strain evidence="3">VB521301</strain>
    </source>
</reference>
<keyword evidence="1" id="KW-0808">Transferase</keyword>
<comment type="caution">
    <text evidence="3">The sequence shown here is derived from an EMBL/GenBank/DDBJ whole genome shotgun (WGS) entry which is preliminary data.</text>
</comment>
<dbReference type="Gene3D" id="2.160.10.10">
    <property type="entry name" value="Hexapeptide repeat proteins"/>
    <property type="match status" value="1"/>
</dbReference>
<dbReference type="GO" id="GO:0043886">
    <property type="term" value="F:structural constituent of carboxysome shell"/>
    <property type="evidence" value="ECO:0007669"/>
    <property type="project" value="UniProtKB-ARBA"/>
</dbReference>
<dbReference type="SUPFAM" id="SSF51161">
    <property type="entry name" value="Trimeric LpxA-like enzymes"/>
    <property type="match status" value="1"/>
</dbReference>
<dbReference type="InterPro" id="IPR011004">
    <property type="entry name" value="Trimer_LpxA-like_sf"/>
</dbReference>
<dbReference type="EMBL" id="JHEG04000001">
    <property type="protein sequence ID" value="KAF3886263.1"/>
    <property type="molecule type" value="Genomic_DNA"/>
</dbReference>